<keyword evidence="2" id="KW-0472">Membrane</keyword>
<dbReference type="RefSeq" id="WP_096289957.1">
    <property type="nucleotide sequence ID" value="NZ_FXEG02000005.1"/>
</dbReference>
<evidence type="ECO:0000256" key="1">
    <source>
        <dbReference type="SAM" id="MobiDB-lite"/>
    </source>
</evidence>
<evidence type="ECO:0000313" key="4">
    <source>
        <dbReference type="Proteomes" id="UP000236318"/>
    </source>
</evidence>
<evidence type="ECO:0000256" key="2">
    <source>
        <dbReference type="SAM" id="Phobius"/>
    </source>
</evidence>
<dbReference type="EMBL" id="FXEG02000005">
    <property type="protein sequence ID" value="SOX55849.1"/>
    <property type="molecule type" value="Genomic_DNA"/>
</dbReference>
<gene>
    <name evidence="3" type="ORF">MAAFP003_4545</name>
</gene>
<evidence type="ECO:0000313" key="3">
    <source>
        <dbReference type="EMBL" id="SOX55849.1"/>
    </source>
</evidence>
<dbReference type="OrthoDB" id="4752414at2"/>
<keyword evidence="2" id="KW-1133">Transmembrane helix</keyword>
<sequence>MAADEIADGQPATTVGAADDPTTVVSPPTEAAFGHAWSNEEPATVALSRPWRSVWMIAGVGLLCGVVVAFAIFGVVALFSDGNDTKRAATPVTPVLLAPAAAPANLPTASPGGVAQPPPTVVAQPQPTVTVTPPPTTVTAQAAPPPAAGGNDVFTICPDGHEGVVGGHTTCAFAANVRQIFYATGMSRNFTAYSPVTGNGYDMTCISGYPAYFSDGSTKISTRCYGGDNAQVVIW</sequence>
<protein>
    <submittedName>
        <fullName evidence="3">Uncharacterized protein</fullName>
    </submittedName>
</protein>
<reference evidence="3" key="1">
    <citation type="submission" date="2018-01" db="EMBL/GenBank/DDBJ databases">
        <authorList>
            <consortium name="Urmite Genomes"/>
        </authorList>
    </citation>
    <scope>NUCLEOTIDE SEQUENCE [LARGE SCALE GENOMIC DNA]</scope>
    <source>
        <strain evidence="3">AFP003</strain>
    </source>
</reference>
<keyword evidence="4" id="KW-1185">Reference proteome</keyword>
<name>A0A2K4YGD9_9MYCO</name>
<dbReference type="AlphaFoldDB" id="A0A2K4YGD9"/>
<comment type="caution">
    <text evidence="3">The sequence shown here is derived from an EMBL/GenBank/DDBJ whole genome shotgun (WGS) entry which is preliminary data.</text>
</comment>
<dbReference type="Proteomes" id="UP000236318">
    <property type="component" value="Unassembled WGS sequence"/>
</dbReference>
<proteinExistence type="predicted"/>
<accession>A0A2K4YGD9</accession>
<feature type="transmembrane region" description="Helical" evidence="2">
    <location>
        <begin position="54"/>
        <end position="79"/>
    </location>
</feature>
<organism evidence="3 4">
    <name type="scientific">Mycobacterium ahvazicum</name>
    <dbReference type="NCBI Taxonomy" id="1964395"/>
    <lineage>
        <taxon>Bacteria</taxon>
        <taxon>Bacillati</taxon>
        <taxon>Actinomycetota</taxon>
        <taxon>Actinomycetes</taxon>
        <taxon>Mycobacteriales</taxon>
        <taxon>Mycobacteriaceae</taxon>
        <taxon>Mycobacterium</taxon>
        <taxon>Mycobacterium simiae complex</taxon>
    </lineage>
</organism>
<feature type="region of interest" description="Disordered" evidence="1">
    <location>
        <begin position="1"/>
        <end position="28"/>
    </location>
</feature>
<keyword evidence="2" id="KW-0812">Transmembrane</keyword>